<protein>
    <submittedName>
        <fullName evidence="1">Uncharacterized protein</fullName>
    </submittedName>
</protein>
<proteinExistence type="predicted"/>
<sequence>MRLKLPEVAQRDLTTALPADAEEQAIQGAWRDALFAGMAAGLVSAVVGSRFMGFGRTQMLLSGVGSGGLSGYYFHRAFLAANMVELEKEKERLATLGIQSSENPKS</sequence>
<name>A0AAD7D5I8_MYCRO</name>
<comment type="caution">
    <text evidence="1">The sequence shown here is derived from an EMBL/GenBank/DDBJ whole genome shotgun (WGS) entry which is preliminary data.</text>
</comment>
<dbReference type="AlphaFoldDB" id="A0AAD7D5I8"/>
<gene>
    <name evidence="1" type="ORF">B0H17DRAFT_1077580</name>
</gene>
<dbReference type="EMBL" id="JARKIE010000128">
    <property type="protein sequence ID" value="KAJ7679728.1"/>
    <property type="molecule type" value="Genomic_DNA"/>
</dbReference>
<evidence type="ECO:0000313" key="1">
    <source>
        <dbReference type="EMBL" id="KAJ7679728.1"/>
    </source>
</evidence>
<organism evidence="1 2">
    <name type="scientific">Mycena rosella</name>
    <name type="common">Pink bonnet</name>
    <name type="synonym">Agaricus rosellus</name>
    <dbReference type="NCBI Taxonomy" id="1033263"/>
    <lineage>
        <taxon>Eukaryota</taxon>
        <taxon>Fungi</taxon>
        <taxon>Dikarya</taxon>
        <taxon>Basidiomycota</taxon>
        <taxon>Agaricomycotina</taxon>
        <taxon>Agaricomycetes</taxon>
        <taxon>Agaricomycetidae</taxon>
        <taxon>Agaricales</taxon>
        <taxon>Marasmiineae</taxon>
        <taxon>Mycenaceae</taxon>
        <taxon>Mycena</taxon>
    </lineage>
</organism>
<keyword evidence="2" id="KW-1185">Reference proteome</keyword>
<dbReference type="Proteomes" id="UP001221757">
    <property type="component" value="Unassembled WGS sequence"/>
</dbReference>
<accession>A0AAD7D5I8</accession>
<evidence type="ECO:0000313" key="2">
    <source>
        <dbReference type="Proteomes" id="UP001221757"/>
    </source>
</evidence>
<reference evidence="1" key="1">
    <citation type="submission" date="2023-03" db="EMBL/GenBank/DDBJ databases">
        <title>Massive genome expansion in bonnet fungi (Mycena s.s.) driven by repeated elements and novel gene families across ecological guilds.</title>
        <authorList>
            <consortium name="Lawrence Berkeley National Laboratory"/>
            <person name="Harder C.B."/>
            <person name="Miyauchi S."/>
            <person name="Viragh M."/>
            <person name="Kuo A."/>
            <person name="Thoen E."/>
            <person name="Andreopoulos B."/>
            <person name="Lu D."/>
            <person name="Skrede I."/>
            <person name="Drula E."/>
            <person name="Henrissat B."/>
            <person name="Morin E."/>
            <person name="Kohler A."/>
            <person name="Barry K."/>
            <person name="LaButti K."/>
            <person name="Morin E."/>
            <person name="Salamov A."/>
            <person name="Lipzen A."/>
            <person name="Mereny Z."/>
            <person name="Hegedus B."/>
            <person name="Baldrian P."/>
            <person name="Stursova M."/>
            <person name="Weitz H."/>
            <person name="Taylor A."/>
            <person name="Grigoriev I.V."/>
            <person name="Nagy L.G."/>
            <person name="Martin F."/>
            <person name="Kauserud H."/>
        </authorList>
    </citation>
    <scope>NUCLEOTIDE SEQUENCE</scope>
    <source>
        <strain evidence="1">CBHHK067</strain>
    </source>
</reference>